<keyword evidence="4 6" id="KW-0808">Transferase</keyword>
<dbReference type="SUPFAM" id="SSF53383">
    <property type="entry name" value="PLP-dependent transferases"/>
    <property type="match status" value="1"/>
</dbReference>
<dbReference type="PANTHER" id="PTHR46383:SF3">
    <property type="entry name" value="ASPARTATE AMINOTRANSFERASE-RELATED"/>
    <property type="match status" value="1"/>
</dbReference>
<dbReference type="RefSeq" id="WP_128519626.1">
    <property type="nucleotide sequence ID" value="NZ_RJQC01000001.1"/>
</dbReference>
<dbReference type="InterPro" id="IPR004839">
    <property type="entry name" value="Aminotransferase_I/II_large"/>
</dbReference>
<dbReference type="InterPro" id="IPR015422">
    <property type="entry name" value="PyrdxlP-dep_Trfase_small"/>
</dbReference>
<dbReference type="GO" id="GO:0008483">
    <property type="term" value="F:transaminase activity"/>
    <property type="evidence" value="ECO:0007669"/>
    <property type="project" value="UniProtKB-KW"/>
</dbReference>
<proteinExistence type="inferred from homology"/>
<evidence type="ECO:0000259" key="7">
    <source>
        <dbReference type="Pfam" id="PF00155"/>
    </source>
</evidence>
<organism evidence="8 9">
    <name type="scientific">Absicoccus porci</name>
    <dbReference type="NCBI Taxonomy" id="2486576"/>
    <lineage>
        <taxon>Bacteria</taxon>
        <taxon>Bacillati</taxon>
        <taxon>Bacillota</taxon>
        <taxon>Erysipelotrichia</taxon>
        <taxon>Erysipelotrichales</taxon>
        <taxon>Erysipelotrichaceae</taxon>
        <taxon>Absicoccus</taxon>
    </lineage>
</organism>
<evidence type="ECO:0000256" key="6">
    <source>
        <dbReference type="RuleBase" id="RU000481"/>
    </source>
</evidence>
<dbReference type="InterPro" id="IPR004838">
    <property type="entry name" value="NHTrfase_class1_PyrdxlP-BS"/>
</dbReference>
<dbReference type="Gene3D" id="3.40.640.10">
    <property type="entry name" value="Type I PLP-dependent aspartate aminotransferase-like (Major domain)"/>
    <property type="match status" value="1"/>
</dbReference>
<dbReference type="GO" id="GO:0030170">
    <property type="term" value="F:pyridoxal phosphate binding"/>
    <property type="evidence" value="ECO:0007669"/>
    <property type="project" value="InterPro"/>
</dbReference>
<evidence type="ECO:0000256" key="4">
    <source>
        <dbReference type="ARBA" id="ARBA00022679"/>
    </source>
</evidence>
<comment type="cofactor">
    <cofactor evidence="1 6">
        <name>pyridoxal 5'-phosphate</name>
        <dbReference type="ChEBI" id="CHEBI:597326"/>
    </cofactor>
</comment>
<dbReference type="InterPro" id="IPR015424">
    <property type="entry name" value="PyrdxlP-dep_Trfase"/>
</dbReference>
<dbReference type="Gene3D" id="3.90.1150.10">
    <property type="entry name" value="Aspartate Aminotransferase, domain 1"/>
    <property type="match status" value="1"/>
</dbReference>
<keyword evidence="3 6" id="KW-0032">Aminotransferase</keyword>
<comment type="similarity">
    <text evidence="2 6">Belongs to the class-I pyridoxal-phosphate-dependent aminotransferase family.</text>
</comment>
<dbReference type="PROSITE" id="PS00105">
    <property type="entry name" value="AA_TRANSFER_CLASS_1"/>
    <property type="match status" value="1"/>
</dbReference>
<dbReference type="InterPro" id="IPR015421">
    <property type="entry name" value="PyrdxlP-dep_Trfase_major"/>
</dbReference>
<evidence type="ECO:0000256" key="1">
    <source>
        <dbReference type="ARBA" id="ARBA00001933"/>
    </source>
</evidence>
<dbReference type="EMBL" id="RJQC01000001">
    <property type="protein sequence ID" value="RNM31465.1"/>
    <property type="molecule type" value="Genomic_DNA"/>
</dbReference>
<accession>A0A3N0I366</accession>
<evidence type="ECO:0000313" key="9">
    <source>
        <dbReference type="Proteomes" id="UP000276568"/>
    </source>
</evidence>
<sequence length="388" mass="43458">MKPISTVVEQMKPSGIRKFFDLASTMDDVISLGVGEPDFATPWHICQAAMQSLADGKTHYTANRGLLELREEIAKFHHEHYDQNYDPKTEIVVTVGGSEGIDISMRALLNPGDEVIVMDPNYVAYEPAVALAGGVCVPIVLTKENEFKLKPEDLQAAITDKTKAMIINFPSNPTGGVMTYDDYAKLVPIIKESGIYVVSDEIYAELSFDQKFASLAQFNEVRDQIIVINGFSKAFAMTGWRLGYILADAPVSKAITKIHQYIIMSAPVTSQYAAIEALKNGYPDVEMMREEYLHRRNLLVNRLNAMGLHTNMPHGTFYVFADIRKTGMDCETFCNELLEKEHVACIPGNAFGEHGEGFIRISYAYSLNHIKEACVRIQHFLESIHYQK</sequence>
<dbReference type="PANTHER" id="PTHR46383">
    <property type="entry name" value="ASPARTATE AMINOTRANSFERASE"/>
    <property type="match status" value="1"/>
</dbReference>
<evidence type="ECO:0000256" key="5">
    <source>
        <dbReference type="ARBA" id="ARBA00022898"/>
    </source>
</evidence>
<dbReference type="EC" id="2.6.1.-" evidence="6"/>
<dbReference type="FunFam" id="3.40.640.10:FF:000033">
    <property type="entry name" value="Aspartate aminotransferase"/>
    <property type="match status" value="1"/>
</dbReference>
<keyword evidence="9" id="KW-1185">Reference proteome</keyword>
<name>A0A3N0I366_9FIRM</name>
<dbReference type="Proteomes" id="UP000276568">
    <property type="component" value="Unassembled WGS sequence"/>
</dbReference>
<evidence type="ECO:0000256" key="2">
    <source>
        <dbReference type="ARBA" id="ARBA00007441"/>
    </source>
</evidence>
<gene>
    <name evidence="8" type="ORF">EDX97_02600</name>
</gene>
<comment type="caution">
    <text evidence="8">The sequence shown here is derived from an EMBL/GenBank/DDBJ whole genome shotgun (WGS) entry which is preliminary data.</text>
</comment>
<feature type="domain" description="Aminotransferase class I/classII large" evidence="7">
    <location>
        <begin position="28"/>
        <end position="377"/>
    </location>
</feature>
<dbReference type="OrthoDB" id="9802328at2"/>
<dbReference type="InterPro" id="IPR050596">
    <property type="entry name" value="AspAT/PAT-like"/>
</dbReference>
<reference evidence="8 9" key="1">
    <citation type="submission" date="2018-11" db="EMBL/GenBank/DDBJ databases">
        <title>Clostridium sp. nov., a member of the family Erysipelotrichaceae isolated from pig faeces.</title>
        <authorList>
            <person name="Chang Y.-H."/>
        </authorList>
    </citation>
    <scope>NUCLEOTIDE SEQUENCE [LARGE SCALE GENOMIC DNA]</scope>
    <source>
        <strain evidence="8 9">YH-panp20</strain>
    </source>
</reference>
<evidence type="ECO:0000256" key="3">
    <source>
        <dbReference type="ARBA" id="ARBA00022576"/>
    </source>
</evidence>
<dbReference type="CDD" id="cd00609">
    <property type="entry name" value="AAT_like"/>
    <property type="match status" value="1"/>
</dbReference>
<keyword evidence="5" id="KW-0663">Pyridoxal phosphate</keyword>
<evidence type="ECO:0000313" key="8">
    <source>
        <dbReference type="EMBL" id="RNM31465.1"/>
    </source>
</evidence>
<protein>
    <recommendedName>
        <fullName evidence="6">Aminotransferase</fullName>
        <ecNumber evidence="6">2.6.1.-</ecNumber>
    </recommendedName>
</protein>
<dbReference type="AlphaFoldDB" id="A0A3N0I366"/>
<dbReference type="Pfam" id="PF00155">
    <property type="entry name" value="Aminotran_1_2"/>
    <property type="match status" value="1"/>
</dbReference>
<dbReference type="GO" id="GO:0006520">
    <property type="term" value="P:amino acid metabolic process"/>
    <property type="evidence" value="ECO:0007669"/>
    <property type="project" value="InterPro"/>
</dbReference>